<reference evidence="2" key="1">
    <citation type="submission" date="2022-10" db="EMBL/GenBank/DDBJ databases">
        <title>Tapping the CABI collections for fungal endophytes: first genome assemblies for Collariella, Neodidymelliopsis, Ascochyta clinopodiicola, Didymella pomorum, Didymosphaeria variabile, Neocosmospora piperis and Neocucurbitaria cava.</title>
        <authorList>
            <person name="Hill R."/>
        </authorList>
    </citation>
    <scope>NUCLEOTIDE SEQUENCE</scope>
    <source>
        <strain evidence="2">IMI 355091</strain>
    </source>
</reference>
<evidence type="ECO:0000256" key="1">
    <source>
        <dbReference type="SAM" id="MobiDB-lite"/>
    </source>
</evidence>
<dbReference type="AlphaFoldDB" id="A0A9W8YVS0"/>
<dbReference type="Proteomes" id="UP001140510">
    <property type="component" value="Unassembled WGS sequence"/>
</dbReference>
<dbReference type="OrthoDB" id="10615237at2759"/>
<organism evidence="2 3">
    <name type="scientific">Didymella pomorum</name>
    <dbReference type="NCBI Taxonomy" id="749634"/>
    <lineage>
        <taxon>Eukaryota</taxon>
        <taxon>Fungi</taxon>
        <taxon>Dikarya</taxon>
        <taxon>Ascomycota</taxon>
        <taxon>Pezizomycotina</taxon>
        <taxon>Dothideomycetes</taxon>
        <taxon>Pleosporomycetidae</taxon>
        <taxon>Pleosporales</taxon>
        <taxon>Pleosporineae</taxon>
        <taxon>Didymellaceae</taxon>
        <taxon>Didymella</taxon>
    </lineage>
</organism>
<proteinExistence type="predicted"/>
<name>A0A9W8YVS0_9PLEO</name>
<protein>
    <submittedName>
        <fullName evidence="2">Uncharacterized protein</fullName>
    </submittedName>
</protein>
<sequence>MLRHTITKYKSLIMRDWSANTLSHTALPSTSQVLEELSRHMADEVYKRYRLGFAPTLAPLAHPYYPFWMPTYGGNYAIEALVRREEQEALDRQAKDGEKENARSEAIAMSEDRGGHAMTPEIHI</sequence>
<evidence type="ECO:0000313" key="3">
    <source>
        <dbReference type="Proteomes" id="UP001140510"/>
    </source>
</evidence>
<comment type="caution">
    <text evidence="2">The sequence shown here is derived from an EMBL/GenBank/DDBJ whole genome shotgun (WGS) entry which is preliminary data.</text>
</comment>
<feature type="compositionally biased region" description="Basic and acidic residues" evidence="1">
    <location>
        <begin position="87"/>
        <end position="103"/>
    </location>
</feature>
<gene>
    <name evidence="2" type="ORF">N0V91_011347</name>
</gene>
<evidence type="ECO:0000313" key="2">
    <source>
        <dbReference type="EMBL" id="KAJ4392615.1"/>
    </source>
</evidence>
<keyword evidence="3" id="KW-1185">Reference proteome</keyword>
<feature type="region of interest" description="Disordered" evidence="1">
    <location>
        <begin position="87"/>
        <end position="124"/>
    </location>
</feature>
<accession>A0A9W8YVS0</accession>
<dbReference type="EMBL" id="JAPEVA010000223">
    <property type="protein sequence ID" value="KAJ4392615.1"/>
    <property type="molecule type" value="Genomic_DNA"/>
</dbReference>